<dbReference type="RefSeq" id="WP_367168227.1">
    <property type="nucleotide sequence ID" value="NZ_JBFKZN010000009.1"/>
</dbReference>
<keyword evidence="1" id="KW-1133">Transmembrane helix</keyword>
<keyword evidence="1" id="KW-0812">Transmembrane</keyword>
<protein>
    <submittedName>
        <fullName evidence="2">Uncharacterized protein</fullName>
    </submittedName>
</protein>
<gene>
    <name evidence="2" type="ORF">ABW286_17310</name>
</gene>
<sequence length="96" mass="10671">MIIYRGAGILTLLTPILMILLSMWLFPDPTVRQGNTSLEQVLLGAGIGSAINTLVGFLLNRRIDSSGLRHHFFYIPMQWPALLTSVICAIIYLSIK</sequence>
<feature type="transmembrane region" description="Helical" evidence="1">
    <location>
        <begin position="41"/>
        <end position="60"/>
    </location>
</feature>
<feature type="transmembrane region" description="Helical" evidence="1">
    <location>
        <begin position="7"/>
        <end position="26"/>
    </location>
</feature>
<proteinExistence type="predicted"/>
<dbReference type="Proteomes" id="UP001554567">
    <property type="component" value="Unassembled WGS sequence"/>
</dbReference>
<accession>A0ABV3N518</accession>
<feature type="transmembrane region" description="Helical" evidence="1">
    <location>
        <begin position="72"/>
        <end position="95"/>
    </location>
</feature>
<organism evidence="2 3">
    <name type="scientific">Erwinia papayae</name>
    <dbReference type="NCBI Taxonomy" id="206499"/>
    <lineage>
        <taxon>Bacteria</taxon>
        <taxon>Pseudomonadati</taxon>
        <taxon>Pseudomonadota</taxon>
        <taxon>Gammaproteobacteria</taxon>
        <taxon>Enterobacterales</taxon>
        <taxon>Erwiniaceae</taxon>
        <taxon>Erwinia</taxon>
    </lineage>
</organism>
<evidence type="ECO:0000313" key="3">
    <source>
        <dbReference type="Proteomes" id="UP001554567"/>
    </source>
</evidence>
<name>A0ABV3N518_9GAMM</name>
<reference evidence="2 3" key="1">
    <citation type="submission" date="2024-07" db="EMBL/GenBank/DDBJ databases">
        <authorList>
            <person name="Dulla G.F.J."/>
            <person name="Delorm J.G."/>
        </authorList>
    </citation>
    <scope>NUCLEOTIDE SEQUENCE [LARGE SCALE GENOMIC DNA]</scope>
    <source>
        <strain evidence="2 3">JGD 233</strain>
    </source>
</reference>
<evidence type="ECO:0000256" key="1">
    <source>
        <dbReference type="SAM" id="Phobius"/>
    </source>
</evidence>
<evidence type="ECO:0000313" key="2">
    <source>
        <dbReference type="EMBL" id="MEW5290915.1"/>
    </source>
</evidence>
<keyword evidence="1" id="KW-0472">Membrane</keyword>
<dbReference type="EMBL" id="JBFKZN010000009">
    <property type="protein sequence ID" value="MEW5290915.1"/>
    <property type="molecule type" value="Genomic_DNA"/>
</dbReference>
<keyword evidence="3" id="KW-1185">Reference proteome</keyword>
<comment type="caution">
    <text evidence="2">The sequence shown here is derived from an EMBL/GenBank/DDBJ whole genome shotgun (WGS) entry which is preliminary data.</text>
</comment>